<comment type="caution">
    <text evidence="3">The sequence shown here is derived from an EMBL/GenBank/DDBJ whole genome shotgun (WGS) entry which is preliminary data.</text>
</comment>
<sequence length="310" mass="34564">MRHAVKRQDMTSMDTSILMLKSVLDGATYEKVARDHGVTRTAVERRIKVVARHLNQTVGIQGMTEDGIGFVARLRASRHLILEALDSVDPIELSRPRRGKSVRVYSREEIIAAAGRIRAYSSQPARDVALFLLLFGTGLRPLEVARLRVRDYLQQDGNVRRLSVLPAEAAISGAARPLYFMSTRLDEALLLYLRERMAGATPAYLGLDPNQPLFLAADGLGFAIAAYRHGNQKRYLCRPILETYRRIFRYAGLPGATPLAVRVTVAARLYDRGAEDKQVGLLLGISQRSSVRQMFPRAKPSVAQLVEELI</sequence>
<keyword evidence="1" id="KW-0233">DNA recombination</keyword>
<dbReference type="SUPFAM" id="SSF56349">
    <property type="entry name" value="DNA breaking-rejoining enzymes"/>
    <property type="match status" value="1"/>
</dbReference>
<proteinExistence type="predicted"/>
<reference evidence="3" key="2">
    <citation type="submission" date="2022-08" db="EMBL/GenBank/DDBJ databases">
        <authorList>
            <person name="Iruegas-Bocardo F."/>
            <person name="Weisberg A.J."/>
            <person name="Riutta E.R."/>
            <person name="Kilday K."/>
            <person name="Bonkowski J.C."/>
            <person name="Creswell T."/>
            <person name="Daughtrey M.L."/>
            <person name="Rane K."/>
            <person name="Grunwald N.J."/>
            <person name="Chang J.H."/>
            <person name="Putnam M.L."/>
        </authorList>
    </citation>
    <scope>NUCLEOTIDE SEQUENCE</scope>
    <source>
        <strain evidence="3">22-338</strain>
    </source>
</reference>
<dbReference type="Proteomes" id="UP001140230">
    <property type="component" value="Unassembled WGS sequence"/>
</dbReference>
<dbReference type="InterPro" id="IPR013762">
    <property type="entry name" value="Integrase-like_cat_sf"/>
</dbReference>
<name>A0A9X4BV42_9XANT</name>
<accession>A0A9X4BV42</accession>
<reference evidence="3" key="1">
    <citation type="journal article" date="2022" name="Phytopathology">
        <title>Whole genome sequencing-based tracing of a 2022 introduction and outbreak of Xanthomonas hortorum pv. pelargonii.</title>
        <authorList>
            <person name="Iruegas Bocardo F."/>
            <person name="Weisberg A.J."/>
            <person name="Riutta E.R."/>
            <person name="Kilday K.B."/>
            <person name="Bonkowski J.C."/>
            <person name="Creswell T.C."/>
            <person name="Daughtrey M."/>
            <person name="Rane K.K."/>
            <person name="Grunwald N.J."/>
            <person name="Chang J.H."/>
            <person name="Putnam M."/>
        </authorList>
    </citation>
    <scope>NUCLEOTIDE SEQUENCE</scope>
    <source>
        <strain evidence="3">22-338</strain>
    </source>
</reference>
<gene>
    <name evidence="3" type="ORF">NY667_21015</name>
</gene>
<dbReference type="Gene3D" id="1.10.443.10">
    <property type="entry name" value="Intergrase catalytic core"/>
    <property type="match status" value="1"/>
</dbReference>
<dbReference type="Pfam" id="PF00589">
    <property type="entry name" value="Phage_integrase"/>
    <property type="match status" value="1"/>
</dbReference>
<dbReference type="RefSeq" id="WP_104549190.1">
    <property type="nucleotide sequence ID" value="NZ_CP168173.1"/>
</dbReference>
<dbReference type="AlphaFoldDB" id="A0A9X4BV42"/>
<dbReference type="GO" id="GO:0003677">
    <property type="term" value="F:DNA binding"/>
    <property type="evidence" value="ECO:0007669"/>
    <property type="project" value="InterPro"/>
</dbReference>
<evidence type="ECO:0000313" key="4">
    <source>
        <dbReference type="Proteomes" id="UP001140230"/>
    </source>
</evidence>
<dbReference type="InterPro" id="IPR011010">
    <property type="entry name" value="DNA_brk_join_enz"/>
</dbReference>
<dbReference type="PROSITE" id="PS51898">
    <property type="entry name" value="TYR_RECOMBINASE"/>
    <property type="match status" value="1"/>
</dbReference>
<dbReference type="InterPro" id="IPR002104">
    <property type="entry name" value="Integrase_catalytic"/>
</dbReference>
<evidence type="ECO:0000256" key="1">
    <source>
        <dbReference type="ARBA" id="ARBA00023172"/>
    </source>
</evidence>
<protein>
    <submittedName>
        <fullName evidence="3">Tyrosine-type recombinase/integrase</fullName>
    </submittedName>
</protein>
<organism evidence="3 4">
    <name type="scientific">Xanthomonas hortorum pv. hederae</name>
    <dbReference type="NCBI Taxonomy" id="453603"/>
    <lineage>
        <taxon>Bacteria</taxon>
        <taxon>Pseudomonadati</taxon>
        <taxon>Pseudomonadota</taxon>
        <taxon>Gammaproteobacteria</taxon>
        <taxon>Lysobacterales</taxon>
        <taxon>Lysobacteraceae</taxon>
        <taxon>Xanthomonas</taxon>
    </lineage>
</organism>
<feature type="domain" description="Tyr recombinase" evidence="2">
    <location>
        <begin position="100"/>
        <end position="310"/>
    </location>
</feature>
<evidence type="ECO:0000313" key="3">
    <source>
        <dbReference type="EMBL" id="MDC8640221.1"/>
    </source>
</evidence>
<dbReference type="GO" id="GO:0015074">
    <property type="term" value="P:DNA integration"/>
    <property type="evidence" value="ECO:0007669"/>
    <property type="project" value="InterPro"/>
</dbReference>
<dbReference type="EMBL" id="JANWTP010000104">
    <property type="protein sequence ID" value="MDC8640221.1"/>
    <property type="molecule type" value="Genomic_DNA"/>
</dbReference>
<evidence type="ECO:0000259" key="2">
    <source>
        <dbReference type="PROSITE" id="PS51898"/>
    </source>
</evidence>
<dbReference type="GO" id="GO:0006310">
    <property type="term" value="P:DNA recombination"/>
    <property type="evidence" value="ECO:0007669"/>
    <property type="project" value="UniProtKB-KW"/>
</dbReference>